<comment type="caution">
    <text evidence="1">The sequence shown here is derived from an EMBL/GenBank/DDBJ whole genome shotgun (WGS) entry which is preliminary data.</text>
</comment>
<name>A0AAE4BQ73_9DEIO</name>
<sequence>MMDLFDQAQARARVRSSALSVEEQDNYLILVDRFPDATFFANSPSQLDGFARQQKVKLPEWFRLYRTTLAEAYRSENELLIRFDRFSTRLDVGTPSRFDLSDTWYELSFPGLPRKGQERQALLKGSESLKLLPIGLKVGDHDIQLGINLDDRDTRIYEFSMTSVFSSYAKQEDISIVSFPVFASPGDLLSHIVQIKHDGIVADPVE</sequence>
<gene>
    <name evidence="1" type="ORF">J2Y00_004600</name>
</gene>
<dbReference type="EMBL" id="JAVDQK010000020">
    <property type="protein sequence ID" value="MDR6220969.1"/>
    <property type="molecule type" value="Genomic_DNA"/>
</dbReference>
<proteinExistence type="predicted"/>
<protein>
    <submittedName>
        <fullName evidence="1">Uncharacterized protein</fullName>
    </submittedName>
</protein>
<evidence type="ECO:0000313" key="2">
    <source>
        <dbReference type="Proteomes" id="UP001185331"/>
    </source>
</evidence>
<dbReference type="AlphaFoldDB" id="A0AAE4BQ73"/>
<reference evidence="1" key="1">
    <citation type="submission" date="2023-07" db="EMBL/GenBank/DDBJ databases">
        <title>Sorghum-associated microbial communities from plants grown in Nebraska, USA.</title>
        <authorList>
            <person name="Schachtman D."/>
        </authorList>
    </citation>
    <scope>NUCLEOTIDE SEQUENCE</scope>
    <source>
        <strain evidence="1">BE330</strain>
    </source>
</reference>
<accession>A0AAE4BQ73</accession>
<evidence type="ECO:0000313" key="1">
    <source>
        <dbReference type="EMBL" id="MDR6220969.1"/>
    </source>
</evidence>
<dbReference type="RefSeq" id="WP_309858399.1">
    <property type="nucleotide sequence ID" value="NZ_JAVDQJ010000019.1"/>
</dbReference>
<dbReference type="Proteomes" id="UP001185331">
    <property type="component" value="Unassembled WGS sequence"/>
</dbReference>
<organism evidence="1 2">
    <name type="scientific">Deinococcus soli</name>
    <name type="common">ex Cha et al. 2016</name>
    <dbReference type="NCBI Taxonomy" id="1309411"/>
    <lineage>
        <taxon>Bacteria</taxon>
        <taxon>Thermotogati</taxon>
        <taxon>Deinococcota</taxon>
        <taxon>Deinococci</taxon>
        <taxon>Deinococcales</taxon>
        <taxon>Deinococcaceae</taxon>
        <taxon>Deinococcus</taxon>
    </lineage>
</organism>